<evidence type="ECO:0000256" key="1">
    <source>
        <dbReference type="SAM" id="MobiDB-lite"/>
    </source>
</evidence>
<sequence length="261" mass="28818">ETRDEVLASLGSLHGKVDVIKDAFFAGQRLDILAHVARDEAGPSGSQGQAAPRPPMPTRENFPFDKRGMRYQPGPWLSYKGELLRPDQLQQCREAALVSGLTKCELPDENKPTVGDLRLGFVQQDGHGGRVRLWHWTESAGGGSQDPDTETGDLDTSLAHLALDKNKKATKHLEAPQRKEVEDALKVVKKYLTDLQPFLKQLLGRPVNLLAIIITDPTTQRRMVGKTMMEQPAQQQCPAQAPHTDFYPVGPGDDDGLIFLL</sequence>
<evidence type="ECO:0000313" key="2">
    <source>
        <dbReference type="EMBL" id="GFH32898.1"/>
    </source>
</evidence>
<proteinExistence type="predicted"/>
<feature type="non-terminal residue" evidence="2">
    <location>
        <position position="261"/>
    </location>
</feature>
<accession>A0A6A0AJY4</accession>
<name>A0A6A0AJY4_HAELA</name>
<protein>
    <submittedName>
        <fullName evidence="2">Uncharacterized protein</fullName>
    </submittedName>
</protein>
<dbReference type="Proteomes" id="UP000485058">
    <property type="component" value="Unassembled WGS sequence"/>
</dbReference>
<evidence type="ECO:0000313" key="3">
    <source>
        <dbReference type="Proteomes" id="UP000485058"/>
    </source>
</evidence>
<comment type="caution">
    <text evidence="2">The sequence shown here is derived from an EMBL/GenBank/DDBJ whole genome shotgun (WGS) entry which is preliminary data.</text>
</comment>
<feature type="non-terminal residue" evidence="2">
    <location>
        <position position="1"/>
    </location>
</feature>
<gene>
    <name evidence="2" type="ORF">HaLaN_32190</name>
</gene>
<feature type="region of interest" description="Disordered" evidence="1">
    <location>
        <begin position="40"/>
        <end position="67"/>
    </location>
</feature>
<dbReference type="AlphaFoldDB" id="A0A6A0AJY4"/>
<keyword evidence="3" id="KW-1185">Reference proteome</keyword>
<organism evidence="2 3">
    <name type="scientific">Haematococcus lacustris</name>
    <name type="common">Green alga</name>
    <name type="synonym">Haematococcus pluvialis</name>
    <dbReference type="NCBI Taxonomy" id="44745"/>
    <lineage>
        <taxon>Eukaryota</taxon>
        <taxon>Viridiplantae</taxon>
        <taxon>Chlorophyta</taxon>
        <taxon>core chlorophytes</taxon>
        <taxon>Chlorophyceae</taxon>
        <taxon>CS clade</taxon>
        <taxon>Chlamydomonadales</taxon>
        <taxon>Haematococcaceae</taxon>
        <taxon>Haematococcus</taxon>
    </lineage>
</organism>
<reference evidence="2 3" key="1">
    <citation type="submission" date="2020-02" db="EMBL/GenBank/DDBJ databases">
        <title>Draft genome sequence of Haematococcus lacustris strain NIES-144.</title>
        <authorList>
            <person name="Morimoto D."/>
            <person name="Nakagawa S."/>
            <person name="Yoshida T."/>
            <person name="Sawayama S."/>
        </authorList>
    </citation>
    <scope>NUCLEOTIDE SEQUENCE [LARGE SCALE GENOMIC DNA]</scope>
    <source>
        <strain evidence="2 3">NIES-144</strain>
    </source>
</reference>
<dbReference type="EMBL" id="BLLF01007320">
    <property type="protein sequence ID" value="GFH32898.1"/>
    <property type="molecule type" value="Genomic_DNA"/>
</dbReference>